<dbReference type="InterPro" id="IPR006431">
    <property type="entry name" value="Phage_tape_meas_C"/>
</dbReference>
<name>A0AAN4UUD2_9RHOB</name>
<dbReference type="AlphaFoldDB" id="A0AAN4UUD2"/>
<dbReference type="Proteomes" id="UP000199541">
    <property type="component" value="Unassembled WGS sequence"/>
</dbReference>
<evidence type="ECO:0000313" key="4">
    <source>
        <dbReference type="EMBL" id="SDX71686.1"/>
    </source>
</evidence>
<feature type="coiled-coil region" evidence="1">
    <location>
        <begin position="383"/>
        <end position="456"/>
    </location>
</feature>
<gene>
    <name evidence="3" type="ORF">GCM10008024_36320</name>
    <name evidence="4" type="ORF">SAMN05444006_12613</name>
</gene>
<evidence type="ECO:0000313" key="6">
    <source>
        <dbReference type="Proteomes" id="UP000634647"/>
    </source>
</evidence>
<accession>A0AAN4UUD2</accession>
<dbReference type="Pfam" id="PF09718">
    <property type="entry name" value="Tape_meas_lam_C"/>
    <property type="match status" value="1"/>
</dbReference>
<reference evidence="4 5" key="2">
    <citation type="submission" date="2016-10" db="EMBL/GenBank/DDBJ databases">
        <authorList>
            <person name="Varghese N."/>
            <person name="Submissions S."/>
        </authorList>
    </citation>
    <scope>NUCLEOTIDE SEQUENCE [LARGE SCALE GENOMIC DNA]</scope>
    <source>
        <strain evidence="4 5">DSM 24802</strain>
    </source>
</reference>
<keyword evidence="5" id="KW-1185">Reference proteome</keyword>
<dbReference type="EMBL" id="FNOB01000026">
    <property type="protein sequence ID" value="SDX71686.1"/>
    <property type="molecule type" value="Genomic_DNA"/>
</dbReference>
<feature type="domain" description="Bacteriophage tail tape measure C-terminal" evidence="2">
    <location>
        <begin position="603"/>
        <end position="675"/>
    </location>
</feature>
<proteinExistence type="predicted"/>
<reference evidence="3" key="1">
    <citation type="journal article" date="2014" name="Int. J. Syst. Evol. Microbiol.">
        <title>Complete genome sequence of Corynebacterium casei LMG S-19264T (=DSM 44701T), isolated from a smear-ripened cheese.</title>
        <authorList>
            <consortium name="US DOE Joint Genome Institute (JGI-PGF)"/>
            <person name="Walter F."/>
            <person name="Albersmeier A."/>
            <person name="Kalinowski J."/>
            <person name="Ruckert C."/>
        </authorList>
    </citation>
    <scope>NUCLEOTIDE SEQUENCE</scope>
    <source>
        <strain evidence="3">CGMCC 1.10859</strain>
    </source>
</reference>
<dbReference type="RefSeq" id="WP_035838806.1">
    <property type="nucleotide sequence ID" value="NZ_BNAB01000024.1"/>
</dbReference>
<evidence type="ECO:0000313" key="5">
    <source>
        <dbReference type="Proteomes" id="UP000199541"/>
    </source>
</evidence>
<comment type="caution">
    <text evidence="3">The sequence shown here is derived from an EMBL/GenBank/DDBJ whole genome shotgun (WGS) entry which is preliminary data.</text>
</comment>
<dbReference type="EMBL" id="BNAB01000024">
    <property type="protein sequence ID" value="GHE05459.1"/>
    <property type="molecule type" value="Genomic_DNA"/>
</dbReference>
<evidence type="ECO:0000256" key="1">
    <source>
        <dbReference type="SAM" id="Coils"/>
    </source>
</evidence>
<dbReference type="Proteomes" id="UP000634647">
    <property type="component" value="Unassembled WGS sequence"/>
</dbReference>
<organism evidence="3 6">
    <name type="scientific">Allgaiera indica</name>
    <dbReference type="NCBI Taxonomy" id="765699"/>
    <lineage>
        <taxon>Bacteria</taxon>
        <taxon>Pseudomonadati</taxon>
        <taxon>Pseudomonadota</taxon>
        <taxon>Alphaproteobacteria</taxon>
        <taxon>Rhodobacterales</taxon>
        <taxon>Paracoccaceae</taxon>
        <taxon>Allgaiera</taxon>
    </lineage>
</organism>
<evidence type="ECO:0000259" key="2">
    <source>
        <dbReference type="Pfam" id="PF09718"/>
    </source>
</evidence>
<reference evidence="3" key="3">
    <citation type="submission" date="2023-06" db="EMBL/GenBank/DDBJ databases">
        <authorList>
            <person name="Sun Q."/>
            <person name="Zhou Y."/>
        </authorList>
    </citation>
    <scope>NUCLEOTIDE SEQUENCE</scope>
    <source>
        <strain evidence="3">CGMCC 1.10859</strain>
    </source>
</reference>
<keyword evidence="1" id="KW-0175">Coiled coil</keyword>
<sequence length="798" mass="80998">MAEKRVSVRLAAEGGRAVRAEMEGIGDAGARGLGRVSKEAEAANARLAAFARAAKLAFAAAAAAAVAGGVAMVKSGLQTIDVQAKLAASLGTTVASMQVLERAGGLAGVSMGEIEQAMVQLTKRLSQAASGTGPAVNALKRLHLTAEALQKLPLDARIAAIQDALAKYVPEAQRAAVASQLFGDRASVTFSRIDSATLRQATTDVRDFGVATSEADAAQIQRTNDAISRLGLVWTGLANQLTAAVAPSLEAVSNAMARATRVGGVFQRSISFLGDHLGEMASIAASFAAFFTGKFVWAMGTAALGLKGVTLGLEAVKTAMIRTGWGLLIVGVGELAYRMNLFGEAADASTAAQARMTAALDIYAQVGGPNARAEAIASTQAYLKEAAAKLATAEASLAMLRAAQAEAQARVPDGFTAGAFANDMAAREMRDAADAVARLQDELAAARAHLKELEDADPAAPLVLATGAAGSLAGALGGAVGQASALSTFLSGLPSALTGAEGKIAGIKASLATLSGGGDAAAASIAKYRAELVASLPPLETLQDGQRRFVQDAIDQKVRLFAEEQKLQAEEQKRLAALAKVTTASGGAGKAATVAAAATTTGWAAATQALADYAASTRDLGAQIGTSLVGAFQSAEEAFAAFVKTGKFGFSDLVTSILADLARVSARKFILGPIANALDGALSLVSGGDLFANIGGAAVHHAGGMVGGAAPMRQVPVMAFAGAPRMHAGGLAGLRPDEVPAILQKGERVLSRRETRDYGIGGGVTVNIQTRDAESFRQSRTQVAADIARAVALGRRGM</sequence>
<evidence type="ECO:0000313" key="3">
    <source>
        <dbReference type="EMBL" id="GHE05459.1"/>
    </source>
</evidence>
<protein>
    <submittedName>
        <fullName evidence="4">Lambda phage tail tape-measure protein (Tape_meas_lam_C)</fullName>
    </submittedName>
</protein>